<evidence type="ECO:0000256" key="1">
    <source>
        <dbReference type="SAM" id="MobiDB-lite"/>
    </source>
</evidence>
<dbReference type="Proteomes" id="UP000681722">
    <property type="component" value="Unassembled WGS sequence"/>
</dbReference>
<dbReference type="Proteomes" id="UP000677228">
    <property type="component" value="Unassembled WGS sequence"/>
</dbReference>
<dbReference type="AlphaFoldDB" id="A0A815X1P0"/>
<dbReference type="Proteomes" id="UP000682733">
    <property type="component" value="Unassembled WGS sequence"/>
</dbReference>
<feature type="compositionally biased region" description="Basic residues" evidence="1">
    <location>
        <begin position="1"/>
        <end position="22"/>
    </location>
</feature>
<feature type="region of interest" description="Disordered" evidence="1">
    <location>
        <begin position="1"/>
        <end position="140"/>
    </location>
</feature>
<comment type="caution">
    <text evidence="3">The sequence shown here is derived from an EMBL/GenBank/DDBJ whole genome shotgun (WGS) entry which is preliminary data.</text>
</comment>
<dbReference type="EMBL" id="CAJNOK010018434">
    <property type="protein sequence ID" value="CAF1282338.1"/>
    <property type="molecule type" value="Genomic_DNA"/>
</dbReference>
<name>A0A815X1P0_9BILA</name>
<accession>A0A815X1P0</accession>
<evidence type="ECO:0000313" key="6">
    <source>
        <dbReference type="Proteomes" id="UP000663829"/>
    </source>
</evidence>
<gene>
    <name evidence="3" type="ORF">GPM918_LOCUS39254</name>
    <name evidence="2" type="ORF">OVA965_LOCUS27697</name>
    <name evidence="5" type="ORF">SRO942_LOCUS40117</name>
    <name evidence="4" type="ORF">TMI583_LOCUS28446</name>
</gene>
<proteinExistence type="predicted"/>
<feature type="compositionally biased region" description="Polar residues" evidence="1">
    <location>
        <begin position="83"/>
        <end position="109"/>
    </location>
</feature>
<dbReference type="Proteomes" id="UP000663829">
    <property type="component" value="Unassembled WGS sequence"/>
</dbReference>
<dbReference type="EMBL" id="CAJOBC010092929">
    <property type="protein sequence ID" value="CAF4412980.1"/>
    <property type="molecule type" value="Genomic_DNA"/>
</dbReference>
<evidence type="ECO:0000313" key="5">
    <source>
        <dbReference type="EMBL" id="CAF4412980.1"/>
    </source>
</evidence>
<feature type="compositionally biased region" description="Polar residues" evidence="1">
    <location>
        <begin position="123"/>
        <end position="140"/>
    </location>
</feature>
<organism evidence="3 6">
    <name type="scientific">Didymodactylos carnosus</name>
    <dbReference type="NCBI Taxonomy" id="1234261"/>
    <lineage>
        <taxon>Eukaryota</taxon>
        <taxon>Metazoa</taxon>
        <taxon>Spiralia</taxon>
        <taxon>Gnathifera</taxon>
        <taxon>Rotifera</taxon>
        <taxon>Eurotatoria</taxon>
        <taxon>Bdelloidea</taxon>
        <taxon>Philodinida</taxon>
        <taxon>Philodinidae</taxon>
        <taxon>Didymodactylos</taxon>
    </lineage>
</organism>
<dbReference type="EMBL" id="CAJNOQ010027242">
    <property type="protein sequence ID" value="CAF1551935.1"/>
    <property type="molecule type" value="Genomic_DNA"/>
</dbReference>
<evidence type="ECO:0000313" key="2">
    <source>
        <dbReference type="EMBL" id="CAF1282338.1"/>
    </source>
</evidence>
<dbReference type="EMBL" id="CAJOBA010039999">
    <property type="protein sequence ID" value="CAF4087188.1"/>
    <property type="molecule type" value="Genomic_DNA"/>
</dbReference>
<sequence length="140" mass="15541">MAKRLSRPTKKSGTRKTKKSTKRGQTAYNMFVKSEQPQQHGIVGKEKGSKRAKSTKKHASKSVKRLVSTKKQASKSRKAFQSAKRSTTVKKQNSGIRQASNWDIPTTGSKLGMHSKTNKKQANEQLHQSASRTSQKSASK</sequence>
<protein>
    <submittedName>
        <fullName evidence="3">Uncharacterized protein</fullName>
    </submittedName>
</protein>
<reference evidence="3" key="1">
    <citation type="submission" date="2021-02" db="EMBL/GenBank/DDBJ databases">
        <authorList>
            <person name="Nowell W R."/>
        </authorList>
    </citation>
    <scope>NUCLEOTIDE SEQUENCE</scope>
</reference>
<keyword evidence="6" id="KW-1185">Reference proteome</keyword>
<evidence type="ECO:0000313" key="3">
    <source>
        <dbReference type="EMBL" id="CAF1551935.1"/>
    </source>
</evidence>
<evidence type="ECO:0000313" key="4">
    <source>
        <dbReference type="EMBL" id="CAF4087188.1"/>
    </source>
</evidence>
<feature type="compositionally biased region" description="Basic residues" evidence="1">
    <location>
        <begin position="50"/>
        <end position="78"/>
    </location>
</feature>